<reference evidence="2 3" key="1">
    <citation type="submission" date="2024-03" db="EMBL/GenBank/DDBJ databases">
        <title>Novel species of the genus Variovorax.</title>
        <authorList>
            <person name="Liu Q."/>
            <person name="Xin Y.-H."/>
        </authorList>
    </citation>
    <scope>NUCLEOTIDE SEQUENCE [LARGE SCALE GENOMIC DNA]</scope>
    <source>
        <strain evidence="2 3">KACC 18901</strain>
    </source>
</reference>
<accession>A0ABU8XHX4</accession>
<dbReference type="EMBL" id="JBBKZS010000029">
    <property type="protein sequence ID" value="MEJ8859472.1"/>
    <property type="molecule type" value="Genomic_DNA"/>
</dbReference>
<gene>
    <name evidence="2" type="ORF">WKW79_33250</name>
</gene>
<proteinExistence type="predicted"/>
<feature type="signal peptide" evidence="1">
    <location>
        <begin position="1"/>
        <end position="17"/>
    </location>
</feature>
<feature type="chain" id="PRO_5045491750" description="DUF3313 domain-containing protein" evidence="1">
    <location>
        <begin position="18"/>
        <end position="310"/>
    </location>
</feature>
<evidence type="ECO:0000313" key="3">
    <source>
        <dbReference type="Proteomes" id="UP001367030"/>
    </source>
</evidence>
<dbReference type="RefSeq" id="WP_340339511.1">
    <property type="nucleotide sequence ID" value="NZ_JBBKZS010000029.1"/>
</dbReference>
<evidence type="ECO:0000256" key="1">
    <source>
        <dbReference type="SAM" id="SignalP"/>
    </source>
</evidence>
<keyword evidence="3" id="KW-1185">Reference proteome</keyword>
<comment type="caution">
    <text evidence="2">The sequence shown here is derived from an EMBL/GenBank/DDBJ whole genome shotgun (WGS) entry which is preliminary data.</text>
</comment>
<evidence type="ECO:0008006" key="4">
    <source>
        <dbReference type="Google" id="ProtNLM"/>
    </source>
</evidence>
<sequence>MKRLHALACLLSTALLAACASGPDTVVFVTKSSLAMDVEQTPPTASIAYDRVEGYFGPRYDTSAVPPVLASFTTNGKLLNREVKQVYATGNAARVLVNPGLKFPDDPALKGAIKPMFFGTSTTLGLKIGYEASGSTSTFTLGYKRKELSVIPVTDGAFPSVLATLQTDVDSASQGSTQFGAGQLFATGSVATDLARREEVRSVFMTKADAALNAYRVEERTQSRHALVTLSCLSSLTDAQLPKVWSNADALGVLDKEANVAGFSAMTPAAARSRYTMFLVAIDADSPAETMRMNLHRQYVCGLAGRPATA</sequence>
<dbReference type="Proteomes" id="UP001367030">
    <property type="component" value="Unassembled WGS sequence"/>
</dbReference>
<protein>
    <recommendedName>
        <fullName evidence="4">DUF3313 domain-containing protein</fullName>
    </recommendedName>
</protein>
<dbReference type="PROSITE" id="PS51257">
    <property type="entry name" value="PROKAR_LIPOPROTEIN"/>
    <property type="match status" value="1"/>
</dbReference>
<keyword evidence="1" id="KW-0732">Signal</keyword>
<organism evidence="2 3">
    <name type="scientific">Variovorax robiniae</name>
    <dbReference type="NCBI Taxonomy" id="1836199"/>
    <lineage>
        <taxon>Bacteria</taxon>
        <taxon>Pseudomonadati</taxon>
        <taxon>Pseudomonadota</taxon>
        <taxon>Betaproteobacteria</taxon>
        <taxon>Burkholderiales</taxon>
        <taxon>Comamonadaceae</taxon>
        <taxon>Variovorax</taxon>
    </lineage>
</organism>
<evidence type="ECO:0000313" key="2">
    <source>
        <dbReference type="EMBL" id="MEJ8859472.1"/>
    </source>
</evidence>
<name>A0ABU8XHX4_9BURK</name>